<proteinExistence type="predicted"/>
<dbReference type="SUPFAM" id="SSF53474">
    <property type="entry name" value="alpha/beta-Hydrolases"/>
    <property type="match status" value="1"/>
</dbReference>
<accession>A0A2P5X285</accession>
<dbReference type="InterPro" id="IPR029058">
    <property type="entry name" value="AB_hydrolase_fold"/>
</dbReference>
<name>A0A2P5X285_GOSBA</name>
<dbReference type="AlphaFoldDB" id="A0A2P5X285"/>
<dbReference type="OrthoDB" id="294702at2759"/>
<feature type="domain" description="AB hydrolase-1" evidence="1">
    <location>
        <begin position="12"/>
        <end position="212"/>
    </location>
</feature>
<dbReference type="Pfam" id="PF00561">
    <property type="entry name" value="Abhydrolase_1"/>
    <property type="match status" value="1"/>
</dbReference>
<dbReference type="Proteomes" id="UP000239757">
    <property type="component" value="Unassembled WGS sequence"/>
</dbReference>
<organism evidence="2 3">
    <name type="scientific">Gossypium barbadense</name>
    <name type="common">Sea Island cotton</name>
    <name type="synonym">Hibiscus barbadensis</name>
    <dbReference type="NCBI Taxonomy" id="3634"/>
    <lineage>
        <taxon>Eukaryota</taxon>
        <taxon>Viridiplantae</taxon>
        <taxon>Streptophyta</taxon>
        <taxon>Embryophyta</taxon>
        <taxon>Tracheophyta</taxon>
        <taxon>Spermatophyta</taxon>
        <taxon>Magnoliopsida</taxon>
        <taxon>eudicotyledons</taxon>
        <taxon>Gunneridae</taxon>
        <taxon>Pentapetalae</taxon>
        <taxon>rosids</taxon>
        <taxon>malvids</taxon>
        <taxon>Malvales</taxon>
        <taxon>Malvaceae</taxon>
        <taxon>Malvoideae</taxon>
        <taxon>Gossypium</taxon>
    </lineage>
</organism>
<reference evidence="2 3" key="1">
    <citation type="submission" date="2015-01" db="EMBL/GenBank/DDBJ databases">
        <title>Genome of allotetraploid Gossypium barbadense reveals genomic plasticity and fiber elongation in cotton evolution.</title>
        <authorList>
            <person name="Chen X."/>
            <person name="Liu X."/>
            <person name="Zhao B."/>
            <person name="Zheng H."/>
            <person name="Hu Y."/>
            <person name="Lu G."/>
            <person name="Yang C."/>
            <person name="Chen J."/>
            <person name="Shan C."/>
            <person name="Zhang L."/>
            <person name="Zhou Y."/>
            <person name="Wang L."/>
            <person name="Guo W."/>
            <person name="Bai Y."/>
            <person name="Ruan J."/>
            <person name="Shangguan X."/>
            <person name="Mao Y."/>
            <person name="Jiang J."/>
            <person name="Zhu Y."/>
            <person name="Lei J."/>
            <person name="Kang H."/>
            <person name="Chen S."/>
            <person name="He X."/>
            <person name="Wang R."/>
            <person name="Wang Y."/>
            <person name="Chen J."/>
            <person name="Wang L."/>
            <person name="Yu S."/>
            <person name="Wang B."/>
            <person name="Wei J."/>
            <person name="Song S."/>
            <person name="Lu X."/>
            <person name="Gao Z."/>
            <person name="Gu W."/>
            <person name="Deng X."/>
            <person name="Ma D."/>
            <person name="Wang S."/>
            <person name="Liang W."/>
            <person name="Fang L."/>
            <person name="Cai C."/>
            <person name="Zhu X."/>
            <person name="Zhou B."/>
            <person name="Zhang Y."/>
            <person name="Chen Z."/>
            <person name="Xu S."/>
            <person name="Zhu R."/>
            <person name="Wang S."/>
            <person name="Zhang T."/>
            <person name="Zhao G."/>
        </authorList>
    </citation>
    <scope>NUCLEOTIDE SEQUENCE [LARGE SCALE GENOMIC DNA]</scope>
    <source>
        <strain evidence="3">cv. Xinhai21</strain>
        <tissue evidence="2">Leaf</tissue>
    </source>
</reference>
<dbReference type="InterPro" id="IPR000073">
    <property type="entry name" value="AB_hydrolase_1"/>
</dbReference>
<evidence type="ECO:0000313" key="3">
    <source>
        <dbReference type="Proteomes" id="UP000239757"/>
    </source>
</evidence>
<dbReference type="PANTHER" id="PTHR45763">
    <property type="entry name" value="HYDROLASE, ALPHA/BETA FOLD FAMILY PROTEIN, EXPRESSED-RELATED"/>
    <property type="match status" value="1"/>
</dbReference>
<sequence>MLHLADAVGVNDTFWVLGYSGGSIHAWAALRYVPHRIAGAAVVAPMINPYEPSMTKEEMRSIWGESLPRRKLMYYLARRLPKLLSFFYRRSFLSGKHGRIEKLMSVSLGRRDEILTEGANFEDFWHRDVEESVRQGNTKPFIEEAILQVSNWGFSLADLQVQRKCYRNGIFPWLKSLYSQAECELAGFLGPIHIWQGMDDQAIPQGMIDHISRNNCWRRRVPARAQPWWFQWPDHVIFLHVQLSWVVVRAFCTGNLSTPGKGTDRQKFCAGLGG</sequence>
<dbReference type="EMBL" id="KZ665859">
    <property type="protein sequence ID" value="PPR97447.1"/>
    <property type="molecule type" value="Genomic_DNA"/>
</dbReference>
<gene>
    <name evidence="2" type="ORF">GOBAR_AA23224</name>
</gene>
<evidence type="ECO:0000259" key="1">
    <source>
        <dbReference type="Pfam" id="PF00561"/>
    </source>
</evidence>
<dbReference type="PANTHER" id="PTHR45763:SF8">
    <property type="entry name" value="ALPHA_BETA-HYDROLASES SUPERFAMILY PROTEIN"/>
    <property type="match status" value="1"/>
</dbReference>
<dbReference type="Gene3D" id="3.40.50.1820">
    <property type="entry name" value="alpha/beta hydrolase"/>
    <property type="match status" value="1"/>
</dbReference>
<evidence type="ECO:0000313" key="2">
    <source>
        <dbReference type="EMBL" id="PPR97447.1"/>
    </source>
</evidence>
<protein>
    <recommendedName>
        <fullName evidence="1">AB hydrolase-1 domain-containing protein</fullName>
    </recommendedName>
</protein>